<dbReference type="AlphaFoldDB" id="A0A6I4W2B8"/>
<evidence type="ECO:0000313" key="3">
    <source>
        <dbReference type="Proteomes" id="UP000431901"/>
    </source>
</evidence>
<dbReference type="InterPro" id="IPR010310">
    <property type="entry name" value="T7SS_ESAT-6-like"/>
</dbReference>
<protein>
    <recommendedName>
        <fullName evidence="1">ESAT-6-like protein</fullName>
    </recommendedName>
</protein>
<dbReference type="Gene3D" id="1.10.287.1060">
    <property type="entry name" value="ESAT-6-like"/>
    <property type="match status" value="1"/>
</dbReference>
<proteinExistence type="inferred from homology"/>
<dbReference type="OrthoDB" id="3729127at2"/>
<comment type="caution">
    <text evidence="2">The sequence shown here is derived from an EMBL/GenBank/DDBJ whole genome shotgun (WGS) entry which is preliminary data.</text>
</comment>
<keyword evidence="3" id="KW-1185">Reference proteome</keyword>
<dbReference type="EMBL" id="WUTW01000002">
    <property type="protein sequence ID" value="MXQ64327.1"/>
    <property type="molecule type" value="Genomic_DNA"/>
</dbReference>
<comment type="similarity">
    <text evidence="1">Belongs to the WXG100 family.</text>
</comment>
<accession>A0A6I4W2B8</accession>
<evidence type="ECO:0000313" key="2">
    <source>
        <dbReference type="EMBL" id="MXQ64327.1"/>
    </source>
</evidence>
<organism evidence="2 3">
    <name type="scientific">Actinomadura rayongensis</name>
    <dbReference type="NCBI Taxonomy" id="1429076"/>
    <lineage>
        <taxon>Bacteria</taxon>
        <taxon>Bacillati</taxon>
        <taxon>Actinomycetota</taxon>
        <taxon>Actinomycetes</taxon>
        <taxon>Streptosporangiales</taxon>
        <taxon>Thermomonosporaceae</taxon>
        <taxon>Actinomadura</taxon>
    </lineage>
</organism>
<dbReference type="RefSeq" id="WP_161102574.1">
    <property type="nucleotide sequence ID" value="NZ_JBHLYI010000013.1"/>
</dbReference>
<name>A0A6I4W2B8_9ACTN</name>
<dbReference type="Pfam" id="PF06013">
    <property type="entry name" value="WXG100"/>
    <property type="match status" value="1"/>
</dbReference>
<reference evidence="2 3" key="1">
    <citation type="submission" date="2019-12" db="EMBL/GenBank/DDBJ databases">
        <title>Nocardia macrotermitis sp. nov. and Nocardia aurantia sp. nov., isolated from the gut of the fungus growing-termite Macrotermes natalensis.</title>
        <authorList>
            <person name="Christine B."/>
            <person name="Rene B."/>
        </authorList>
    </citation>
    <scope>NUCLEOTIDE SEQUENCE [LARGE SCALE GENOMIC DNA]</scope>
    <source>
        <strain evidence="2 3">DSM 102126</strain>
    </source>
</reference>
<dbReference type="SUPFAM" id="SSF140453">
    <property type="entry name" value="EsxAB dimer-like"/>
    <property type="match status" value="1"/>
</dbReference>
<dbReference type="Proteomes" id="UP000431901">
    <property type="component" value="Unassembled WGS sequence"/>
</dbReference>
<gene>
    <name evidence="2" type="ORF">GQ466_09785</name>
</gene>
<sequence length="104" mass="11728">MSQQSSVNRQHMQAAAGKIEEAHAQIGQLKTRLTGYHAQLQGAWKGESADAFTQVYNLFEGEFTKVQKDLDEIHQRLVDTKVKYDGSEQRRIEAVNRLRGAING</sequence>
<dbReference type="NCBIfam" id="TIGR03930">
    <property type="entry name" value="WXG100_ESAT6"/>
    <property type="match status" value="1"/>
</dbReference>
<dbReference type="InterPro" id="IPR036689">
    <property type="entry name" value="ESAT-6-like_sf"/>
</dbReference>
<evidence type="ECO:0000256" key="1">
    <source>
        <dbReference type="RuleBase" id="RU362001"/>
    </source>
</evidence>